<dbReference type="AlphaFoldDB" id="A0A343TG67"/>
<evidence type="ECO:0000313" key="3">
    <source>
        <dbReference type="EMBL" id="AUX08089.1"/>
    </source>
</evidence>
<accession>A0A343TG67</accession>
<name>A0A343TG67_9EURY</name>
<dbReference type="KEGG" id="hdf:AArcSl_0436"/>
<dbReference type="InterPro" id="IPR016024">
    <property type="entry name" value="ARM-type_fold"/>
</dbReference>
<dbReference type="Pfam" id="PF13646">
    <property type="entry name" value="HEAT_2"/>
    <property type="match status" value="1"/>
</dbReference>
<dbReference type="RefSeq" id="WP_119814359.1">
    <property type="nucleotide sequence ID" value="NZ_CP025066.1"/>
</dbReference>
<dbReference type="SUPFAM" id="SSF48371">
    <property type="entry name" value="ARM repeat"/>
    <property type="match status" value="1"/>
</dbReference>
<keyword evidence="2" id="KW-0472">Membrane</keyword>
<feature type="compositionally biased region" description="Basic and acidic residues" evidence="1">
    <location>
        <begin position="83"/>
        <end position="93"/>
    </location>
</feature>
<evidence type="ECO:0000256" key="1">
    <source>
        <dbReference type="SAM" id="MobiDB-lite"/>
    </source>
</evidence>
<organism evidence="3 4">
    <name type="scientific">Halalkaliarchaeum desulfuricum</name>
    <dbReference type="NCBI Taxonomy" id="2055893"/>
    <lineage>
        <taxon>Archaea</taxon>
        <taxon>Methanobacteriati</taxon>
        <taxon>Methanobacteriota</taxon>
        <taxon>Stenosarchaea group</taxon>
        <taxon>Halobacteria</taxon>
        <taxon>Halobacteriales</taxon>
        <taxon>Haloferacaceae</taxon>
        <taxon>Halalkaliarchaeum</taxon>
    </lineage>
</organism>
<feature type="region of interest" description="Disordered" evidence="1">
    <location>
        <begin position="83"/>
        <end position="106"/>
    </location>
</feature>
<reference evidence="4" key="1">
    <citation type="submission" date="2017-11" db="EMBL/GenBank/DDBJ databases">
        <title>Phenotypic and genomic properties of facultatively anaerobic sulfur-reducing natronoarchaea from hypersaline soda lakes.</title>
        <authorList>
            <person name="Sorokin D.Y."/>
            <person name="Kublanov I.V."/>
            <person name="Roman P."/>
            <person name="Sinninghe Damste J.S."/>
            <person name="Golyshin P.N."/>
            <person name="Rojo D."/>
            <person name="Ciordia S."/>
            <person name="Mena M.D.C."/>
            <person name="Ferrer M."/>
            <person name="Messina E."/>
            <person name="Smedile F."/>
            <person name="La Spada G."/>
            <person name="La Cono V."/>
            <person name="Yakimov M.M."/>
        </authorList>
    </citation>
    <scope>NUCLEOTIDE SEQUENCE [LARGE SCALE GENOMIC DNA]</scope>
    <source>
        <strain evidence="4">AArc-Sl</strain>
    </source>
</reference>
<keyword evidence="2" id="KW-1133">Transmembrane helix</keyword>
<dbReference type="EMBL" id="CP025066">
    <property type="protein sequence ID" value="AUX08089.1"/>
    <property type="molecule type" value="Genomic_DNA"/>
</dbReference>
<keyword evidence="2" id="KW-0812">Transmembrane</keyword>
<dbReference type="InterPro" id="IPR011989">
    <property type="entry name" value="ARM-like"/>
</dbReference>
<proteinExistence type="predicted"/>
<evidence type="ECO:0000256" key="2">
    <source>
        <dbReference type="SAM" id="Phobius"/>
    </source>
</evidence>
<sequence length="404" mass="44378">MTLISATDAPAAGVPATGTPTPVVPAQALDAHLPLEIVIWAGVIVLALLIVSGTMTLGKSISEYYADRRREAVEQAVRTQLYERIDADNPRSPEDDDESGRDGQSDLESWITSLSETERDVLESQIRDLVGVISGSDRDRLVEMAELLGLREEAVAGIESGNRHERLRGLSTILAFDWTLETEWLADTLGDSRAEREAAIRLLAVQPTEDDRWLGTDLAFAGGQLSIYGVDSLFRLVRTDPAPLLHHLDRGEIEDTELLVQALLVVGHAKTTTGDPPMEGVVRLLDHDSAPVRAEACRALGGYGWRENIRNVVDVGALASDPDPKVRIGIYRTLVEWRDRDAVDQLVEAAQRETDPRAKLTALRGLGDEAAWVLETDLDRKSAARLQPWIDVEGTLQPRRDTVL</sequence>
<dbReference type="Proteomes" id="UP000263012">
    <property type="component" value="Chromosome"/>
</dbReference>
<keyword evidence="4" id="KW-1185">Reference proteome</keyword>
<protein>
    <submittedName>
        <fullName evidence="3">Uncharacterized protein</fullName>
    </submittedName>
</protein>
<evidence type="ECO:0000313" key="4">
    <source>
        <dbReference type="Proteomes" id="UP000263012"/>
    </source>
</evidence>
<dbReference type="GeneID" id="37876772"/>
<feature type="transmembrane region" description="Helical" evidence="2">
    <location>
        <begin position="37"/>
        <end position="58"/>
    </location>
</feature>
<dbReference type="OrthoDB" id="169654at2157"/>
<gene>
    <name evidence="3" type="ORF">AArcSl_0436</name>
</gene>
<dbReference type="Gene3D" id="1.25.10.10">
    <property type="entry name" value="Leucine-rich Repeat Variant"/>
    <property type="match status" value="1"/>
</dbReference>